<dbReference type="Proteomes" id="UP000031804">
    <property type="component" value="Segment"/>
</dbReference>
<evidence type="ECO:0008006" key="3">
    <source>
        <dbReference type="Google" id="ProtNLM"/>
    </source>
</evidence>
<organism evidence="1 2">
    <name type="scientific">Vibrio phage phi 3</name>
    <dbReference type="NCBI Taxonomy" id="1589298"/>
    <lineage>
        <taxon>Viruses</taxon>
        <taxon>Duplodnaviria</taxon>
        <taxon>Heunggongvirae</taxon>
        <taxon>Uroviricota</taxon>
        <taxon>Caudoviricetes</taxon>
        <taxon>Demerecviridae</taxon>
        <taxon>Ermolyevavirinae</taxon>
        <taxon>Jesfedecavirus</taxon>
        <taxon>Jesfedecavirus phi3</taxon>
    </lineage>
</organism>
<accession>A0A0B5HAW4</accession>
<dbReference type="EMBL" id="KP280063">
    <property type="protein sequence ID" value="AJF40909.1"/>
    <property type="molecule type" value="Genomic_DNA"/>
</dbReference>
<proteinExistence type="predicted"/>
<dbReference type="OrthoDB" id="15247at10239"/>
<name>A0A0B5HAW4_9CAUD</name>
<evidence type="ECO:0000313" key="2">
    <source>
        <dbReference type="Proteomes" id="UP000031804"/>
    </source>
</evidence>
<reference evidence="1 2" key="1">
    <citation type="submission" date="2014-12" db="EMBL/GenBank/DDBJ databases">
        <title>Complete genome sequences of three Vibrio cholerae specific bacteriophages.</title>
        <authorList>
            <person name="Bhandare S.G."/>
            <person name="Warry A."/>
            <person name="Emes R.D."/>
            <person name="Hooton S.P.T."/>
            <person name="Barrow P.A."/>
            <person name="Atterbury R.J."/>
        </authorList>
    </citation>
    <scope>NUCLEOTIDE SEQUENCE [LARGE SCALE GENOMIC DNA]</scope>
</reference>
<protein>
    <recommendedName>
        <fullName evidence="3">Nicking endonuclease</fullName>
    </recommendedName>
</protein>
<gene>
    <name evidence="1" type="ORF">SBVP3_00142</name>
</gene>
<sequence>MAANTNKRVATKHIRDGIKSHYRKKDYCEICSTNEDLELHHYHTVSLLLKNYARENSIPISTDEQVLAMRDDFYKKYWHELVEDTVTLCNTHHVLLHKIYTQEPPLHTAEKQRNWVRIQRGRTEGLPDNLVSVTPSLPNYGESDLCKYMVQRLDISSFKV</sequence>
<keyword evidence="2" id="KW-1185">Reference proteome</keyword>
<dbReference type="RefSeq" id="YP_009207607.1">
    <property type="nucleotide sequence ID" value="NC_028895.1"/>
</dbReference>
<dbReference type="GeneID" id="26634120"/>
<evidence type="ECO:0000313" key="1">
    <source>
        <dbReference type="EMBL" id="AJF40909.1"/>
    </source>
</evidence>
<dbReference type="KEGG" id="vg:26634120"/>